<accession>F8PW87</accession>
<dbReference type="InParanoid" id="F8PW87"/>
<evidence type="ECO:0000313" key="3">
    <source>
        <dbReference type="Proteomes" id="UP000008063"/>
    </source>
</evidence>
<dbReference type="Proteomes" id="UP000008063">
    <property type="component" value="Unassembled WGS sequence"/>
</dbReference>
<gene>
    <name evidence="2" type="ORF">SERLA73DRAFT_180759</name>
</gene>
<dbReference type="AlphaFoldDB" id="F8PW87"/>
<evidence type="ECO:0000313" key="2">
    <source>
        <dbReference type="EMBL" id="EGO00263.1"/>
    </source>
</evidence>
<keyword evidence="3" id="KW-1185">Reference proteome</keyword>
<dbReference type="HOGENOM" id="CLU_2428411_0_0_1"/>
<organism evidence="3">
    <name type="scientific">Serpula lacrymans var. lacrymans (strain S7.3)</name>
    <name type="common">Dry rot fungus</name>
    <dbReference type="NCBI Taxonomy" id="936435"/>
    <lineage>
        <taxon>Eukaryota</taxon>
        <taxon>Fungi</taxon>
        <taxon>Dikarya</taxon>
        <taxon>Basidiomycota</taxon>
        <taxon>Agaricomycotina</taxon>
        <taxon>Agaricomycetes</taxon>
        <taxon>Agaricomycetidae</taxon>
        <taxon>Boletales</taxon>
        <taxon>Coniophorineae</taxon>
        <taxon>Serpulaceae</taxon>
        <taxon>Serpula</taxon>
    </lineage>
</organism>
<proteinExistence type="predicted"/>
<keyword evidence="1" id="KW-0175">Coiled coil</keyword>
<protein>
    <submittedName>
        <fullName evidence="2">Uncharacterized protein</fullName>
    </submittedName>
</protein>
<feature type="coiled-coil region" evidence="1">
    <location>
        <begin position="39"/>
        <end position="73"/>
    </location>
</feature>
<name>F8PW87_SERL3</name>
<evidence type="ECO:0000256" key="1">
    <source>
        <dbReference type="SAM" id="Coils"/>
    </source>
</evidence>
<reference evidence="3" key="1">
    <citation type="journal article" date="2011" name="Science">
        <title>The plant cell wall-decomposing machinery underlies the functional diversity of forest fungi.</title>
        <authorList>
            <person name="Eastwood D.C."/>
            <person name="Floudas D."/>
            <person name="Binder M."/>
            <person name="Majcherczyk A."/>
            <person name="Schneider P."/>
            <person name="Aerts A."/>
            <person name="Asiegbu F.O."/>
            <person name="Baker S.E."/>
            <person name="Barry K."/>
            <person name="Bendiksby M."/>
            <person name="Blumentritt M."/>
            <person name="Coutinho P.M."/>
            <person name="Cullen D."/>
            <person name="de Vries R.P."/>
            <person name="Gathman A."/>
            <person name="Goodell B."/>
            <person name="Henrissat B."/>
            <person name="Ihrmark K."/>
            <person name="Kauserud H."/>
            <person name="Kohler A."/>
            <person name="LaButti K."/>
            <person name="Lapidus A."/>
            <person name="Lavin J.L."/>
            <person name="Lee Y.-H."/>
            <person name="Lindquist E."/>
            <person name="Lilly W."/>
            <person name="Lucas S."/>
            <person name="Morin E."/>
            <person name="Murat C."/>
            <person name="Oguiza J.A."/>
            <person name="Park J."/>
            <person name="Pisabarro A.G."/>
            <person name="Riley R."/>
            <person name="Rosling A."/>
            <person name="Salamov A."/>
            <person name="Schmidt O."/>
            <person name="Schmutz J."/>
            <person name="Skrede I."/>
            <person name="Stenlid J."/>
            <person name="Wiebenga A."/>
            <person name="Xie X."/>
            <person name="Kuees U."/>
            <person name="Hibbett D.S."/>
            <person name="Hoffmeister D."/>
            <person name="Hoegberg N."/>
            <person name="Martin F."/>
            <person name="Grigoriev I.V."/>
            <person name="Watkinson S.C."/>
        </authorList>
    </citation>
    <scope>NUCLEOTIDE SEQUENCE [LARGE SCALE GENOMIC DNA]</scope>
    <source>
        <strain evidence="3">strain S7.3</strain>
    </source>
</reference>
<sequence length="91" mass="10733">MSTISGLAVKWRGACKTLRRVSFPNGTWVHNQRYGWLTLNDMERLLMEREKALQEREAKERALYEEQRALEDQGRRLETQIRSIGVDRDAL</sequence>
<dbReference type="EMBL" id="GL945479">
    <property type="protein sequence ID" value="EGO00263.1"/>
    <property type="molecule type" value="Genomic_DNA"/>
</dbReference>